<dbReference type="HOGENOM" id="CLU_2570154_0_0_14"/>
<accession>F4MPL1</accession>
<dbReference type="Proteomes" id="UP000010103">
    <property type="component" value="Chromosome"/>
</dbReference>
<evidence type="ECO:0000256" key="1">
    <source>
        <dbReference type="SAM" id="Phobius"/>
    </source>
</evidence>
<evidence type="ECO:0000313" key="2">
    <source>
        <dbReference type="EMBL" id="CBW54043.1"/>
    </source>
</evidence>
<sequence>MITNPLLFLKLGTKHKIERINVTIAPGIVNQAKNQRKTIEIGSTIMIPTIDKTAPTITNGFGFWFIFFPFYFFRYLKQQNT</sequence>
<reference evidence="3" key="1">
    <citation type="journal article" date="2011" name="BMC Genomics">
        <title>Mycoplasma mycoides, from "mycoides Small Colony" to "capri". A microevolutionary perspective.</title>
        <authorList>
            <person name="Thiaucourt F."/>
            <person name="Manso-Silvan L."/>
            <person name="Salah W."/>
            <person name="Barbe V."/>
            <person name="Berger A."/>
            <person name="Jacob D."/>
            <person name="Breton M."/>
            <person name="Dupuy V."/>
            <person name="Lomenech A.M."/>
            <person name="Blanchard A."/>
            <person name="Sirand-Pugnet P."/>
        </authorList>
    </citation>
    <scope>NUCLEOTIDE SEQUENCE [LARGE SCALE GENOMIC DNA]</scope>
    <source>
        <strain evidence="3">95010</strain>
    </source>
</reference>
<keyword evidence="1" id="KW-0472">Membrane</keyword>
<gene>
    <name evidence="2" type="ORF">MLC_3150</name>
</gene>
<dbReference type="KEGG" id="mml:MLC_3150"/>
<name>F4MPL1_MYCML</name>
<keyword evidence="1" id="KW-0812">Transmembrane</keyword>
<protein>
    <submittedName>
        <fullName evidence="2">Uncharacterized protein</fullName>
    </submittedName>
</protein>
<keyword evidence="1" id="KW-1133">Transmembrane helix</keyword>
<dbReference type="EMBL" id="FQ377874">
    <property type="protein sequence ID" value="CBW54043.1"/>
    <property type="molecule type" value="Genomic_DNA"/>
</dbReference>
<reference evidence="3" key="2">
    <citation type="journal article" date="2011" name="BMC Genomics">
        <title>Mycoplasma mycoides, from mycoides Small Colony to capri. A microevolutionary perspective.</title>
        <authorList>
            <person name="Thiaucourt F."/>
            <person name="Manso-Silvan L."/>
            <person name="Salah W."/>
            <person name="Barbe V."/>
            <person name="Berger A."/>
            <person name="Jacob D."/>
            <person name="Breton M."/>
            <person name="Dupuy V."/>
            <person name="Lomenech A.M."/>
            <person name="Blanchard A."/>
            <person name="Sirand-Pugnet P."/>
        </authorList>
    </citation>
    <scope>NUCLEOTIDE SEQUENCE [LARGE SCALE GENOMIC DNA]</scope>
    <source>
        <strain evidence="3">95010</strain>
    </source>
</reference>
<dbReference type="AlphaFoldDB" id="F4MPL1"/>
<evidence type="ECO:0000313" key="3">
    <source>
        <dbReference type="Proteomes" id="UP000010103"/>
    </source>
</evidence>
<feature type="transmembrane region" description="Helical" evidence="1">
    <location>
        <begin position="56"/>
        <end position="76"/>
    </location>
</feature>
<proteinExistence type="predicted"/>
<organism evidence="2 3">
    <name type="scientific">Mycoplasma mycoides subsp. capri LC str. 95010</name>
    <dbReference type="NCBI Taxonomy" id="862259"/>
    <lineage>
        <taxon>Bacteria</taxon>
        <taxon>Bacillati</taxon>
        <taxon>Mycoplasmatota</taxon>
        <taxon>Mollicutes</taxon>
        <taxon>Mycoplasmataceae</taxon>
        <taxon>Mycoplasma</taxon>
    </lineage>
</organism>